<evidence type="ECO:0000313" key="3">
    <source>
        <dbReference type="Proteomes" id="UP000269154"/>
    </source>
</evidence>
<accession>A0A3N6PKW0</accession>
<keyword evidence="1" id="KW-0812">Transmembrane</keyword>
<organism evidence="2 3">
    <name type="scientific">Okeania hirsuta</name>
    <dbReference type="NCBI Taxonomy" id="1458930"/>
    <lineage>
        <taxon>Bacteria</taxon>
        <taxon>Bacillati</taxon>
        <taxon>Cyanobacteriota</taxon>
        <taxon>Cyanophyceae</taxon>
        <taxon>Oscillatoriophycideae</taxon>
        <taxon>Oscillatoriales</taxon>
        <taxon>Microcoleaceae</taxon>
        <taxon>Okeania</taxon>
    </lineage>
</organism>
<keyword evidence="3" id="KW-1185">Reference proteome</keyword>
<gene>
    <name evidence="2" type="ORF">D5R40_01440</name>
</gene>
<evidence type="ECO:0000313" key="2">
    <source>
        <dbReference type="EMBL" id="RQH56533.1"/>
    </source>
</evidence>
<evidence type="ECO:0000256" key="1">
    <source>
        <dbReference type="SAM" id="Phobius"/>
    </source>
</evidence>
<dbReference type="RefSeq" id="WP_124146334.1">
    <property type="nucleotide sequence ID" value="NZ_CAWOKI010000150.1"/>
</dbReference>
<dbReference type="Proteomes" id="UP000269154">
    <property type="component" value="Unassembled WGS sequence"/>
</dbReference>
<protein>
    <submittedName>
        <fullName evidence="2">Uncharacterized protein</fullName>
    </submittedName>
</protein>
<keyword evidence="1" id="KW-0472">Membrane</keyword>
<dbReference type="AlphaFoldDB" id="A0A3N6PKW0"/>
<reference evidence="2 3" key="1">
    <citation type="journal article" date="2018" name="ACS Chem. Biol.">
        <title>Ketoreductase domain dysfunction expands chemodiversity: malyngamide biosynthesis in the cyanobacterium Okeania hirsuta.</title>
        <authorList>
            <person name="Moss N.A."/>
            <person name="Leao T."/>
            <person name="Rankin M."/>
            <person name="McCullough T.M."/>
            <person name="Qu P."/>
            <person name="Korobeynikov A."/>
            <person name="Smith J.L."/>
            <person name="Gerwick L."/>
            <person name="Gerwick W.H."/>
        </authorList>
    </citation>
    <scope>NUCLEOTIDE SEQUENCE [LARGE SCALE GENOMIC DNA]</scope>
    <source>
        <strain evidence="2 3">PAB10Feb10-1</strain>
    </source>
</reference>
<sequence length="97" mass="11209">MTILLLKQLGLISVIPIFLIISFEYPSLSKNYTQNQKISDHEANNILKLNKPQSTKLQNQPANKYLKNRIEVSENGCIIKNLRLRNGMKIKIRQNCN</sequence>
<dbReference type="EMBL" id="RCBY01000004">
    <property type="protein sequence ID" value="RQH56533.1"/>
    <property type="molecule type" value="Genomic_DNA"/>
</dbReference>
<keyword evidence="1" id="KW-1133">Transmembrane helix</keyword>
<name>A0A3N6PKW0_9CYAN</name>
<feature type="transmembrane region" description="Helical" evidence="1">
    <location>
        <begin position="6"/>
        <end position="25"/>
    </location>
</feature>
<comment type="caution">
    <text evidence="2">The sequence shown here is derived from an EMBL/GenBank/DDBJ whole genome shotgun (WGS) entry which is preliminary data.</text>
</comment>
<proteinExistence type="predicted"/>